<feature type="signal peptide" evidence="1">
    <location>
        <begin position="1"/>
        <end position="20"/>
    </location>
</feature>
<keyword evidence="3" id="KW-1185">Reference proteome</keyword>
<dbReference type="EMBL" id="CP003944">
    <property type="protein sequence ID" value="AFZ51073.1"/>
    <property type="molecule type" value="Genomic_DNA"/>
</dbReference>
<dbReference type="KEGG" id="dsl:Dacsa_2478"/>
<dbReference type="HOGENOM" id="CLU_2971886_0_0_3"/>
<sequence length="58" mass="5992">MMNLKSLTAFSLSGLAMVMASFVKPAEAVIISPVSATASSEFSTDFDIGNTIDQSGFG</sequence>
<dbReference type="PATRIC" id="fig|13035.3.peg.2829"/>
<accession>K9YY83</accession>
<dbReference type="AlphaFoldDB" id="K9YY83"/>
<keyword evidence="1" id="KW-0732">Signal</keyword>
<name>K9YY83_DACS8</name>
<organism evidence="2 3">
    <name type="scientific">Dactylococcopsis salina (strain PCC 8305)</name>
    <name type="common">Myxobactron salinum</name>
    <dbReference type="NCBI Taxonomy" id="13035"/>
    <lineage>
        <taxon>Bacteria</taxon>
        <taxon>Bacillati</taxon>
        <taxon>Cyanobacteriota</taxon>
        <taxon>Cyanophyceae</taxon>
        <taxon>Nodosilineales</taxon>
        <taxon>Cymatolegaceae</taxon>
        <taxon>Dactylococcopsis</taxon>
    </lineage>
</organism>
<protein>
    <submittedName>
        <fullName evidence="2">Uncharacterized protein</fullName>
    </submittedName>
</protein>
<proteinExistence type="predicted"/>
<dbReference type="Proteomes" id="UP000010482">
    <property type="component" value="Chromosome"/>
</dbReference>
<evidence type="ECO:0000313" key="2">
    <source>
        <dbReference type="EMBL" id="AFZ51073.1"/>
    </source>
</evidence>
<feature type="chain" id="PRO_5003938602" evidence="1">
    <location>
        <begin position="21"/>
        <end position="58"/>
    </location>
</feature>
<reference evidence="2" key="1">
    <citation type="submission" date="2012-04" db="EMBL/GenBank/DDBJ databases">
        <title>Finished genome of Dactylococcopsis salina PCC 8305.</title>
        <authorList>
            <consortium name="US DOE Joint Genome Institute"/>
            <person name="Gugger M."/>
            <person name="Coursin T."/>
            <person name="Rippka R."/>
            <person name="Tandeau De Marsac N."/>
            <person name="Huntemann M."/>
            <person name="Wei C.-L."/>
            <person name="Han J."/>
            <person name="Detter J.C."/>
            <person name="Han C."/>
            <person name="Tapia R."/>
            <person name="Daligault H."/>
            <person name="Chen A."/>
            <person name="Krypides N."/>
            <person name="Mavromatis K."/>
            <person name="Markowitz V."/>
            <person name="Szeto E."/>
            <person name="Ivanova N."/>
            <person name="Ovchinnikova G."/>
            <person name="Pagani I."/>
            <person name="Pati A."/>
            <person name="Goodwin L."/>
            <person name="Peters L."/>
            <person name="Pitluck S."/>
            <person name="Woyke T."/>
            <person name="Kerfeld C."/>
        </authorList>
    </citation>
    <scope>NUCLEOTIDE SEQUENCE [LARGE SCALE GENOMIC DNA]</scope>
    <source>
        <strain evidence="2">PCC 8305</strain>
    </source>
</reference>
<gene>
    <name evidence="2" type="ORF">Dacsa_2478</name>
</gene>
<evidence type="ECO:0000256" key="1">
    <source>
        <dbReference type="SAM" id="SignalP"/>
    </source>
</evidence>
<dbReference type="STRING" id="13035.Dacsa_2478"/>
<evidence type="ECO:0000313" key="3">
    <source>
        <dbReference type="Proteomes" id="UP000010482"/>
    </source>
</evidence>